<evidence type="ECO:0000256" key="1">
    <source>
        <dbReference type="ARBA" id="ARBA00004651"/>
    </source>
</evidence>
<evidence type="ECO:0000256" key="8">
    <source>
        <dbReference type="SAM" id="Phobius"/>
    </source>
</evidence>
<dbReference type="PANTHER" id="PTHR42643:SF24">
    <property type="entry name" value="IONOTROPIC RECEPTOR 60A"/>
    <property type="match status" value="1"/>
</dbReference>
<reference evidence="9 10" key="1">
    <citation type="submission" date="2023-11" db="EMBL/GenBank/DDBJ databases">
        <title>Halocaridina rubra genome assembly.</title>
        <authorList>
            <person name="Smith C."/>
        </authorList>
    </citation>
    <scope>NUCLEOTIDE SEQUENCE [LARGE SCALE GENOMIC DNA]</scope>
    <source>
        <strain evidence="9">EP-1</strain>
        <tissue evidence="9">Whole</tissue>
    </source>
</reference>
<evidence type="ECO:0000256" key="7">
    <source>
        <dbReference type="ARBA" id="ARBA00023180"/>
    </source>
</evidence>
<keyword evidence="10" id="KW-1185">Reference proteome</keyword>
<dbReference type="AlphaFoldDB" id="A0AAN9A7E6"/>
<name>A0AAN9A7E6_HALRR</name>
<keyword evidence="3 8" id="KW-0812">Transmembrane</keyword>
<organism evidence="9 10">
    <name type="scientific">Halocaridina rubra</name>
    <name type="common">Hawaiian red shrimp</name>
    <dbReference type="NCBI Taxonomy" id="373956"/>
    <lineage>
        <taxon>Eukaryota</taxon>
        <taxon>Metazoa</taxon>
        <taxon>Ecdysozoa</taxon>
        <taxon>Arthropoda</taxon>
        <taxon>Crustacea</taxon>
        <taxon>Multicrustacea</taxon>
        <taxon>Malacostraca</taxon>
        <taxon>Eumalacostraca</taxon>
        <taxon>Eucarida</taxon>
        <taxon>Decapoda</taxon>
        <taxon>Pleocyemata</taxon>
        <taxon>Caridea</taxon>
        <taxon>Atyoidea</taxon>
        <taxon>Atyidae</taxon>
        <taxon>Halocaridina</taxon>
    </lineage>
</organism>
<dbReference type="PANTHER" id="PTHR42643">
    <property type="entry name" value="IONOTROPIC RECEPTOR 20A-RELATED"/>
    <property type="match status" value="1"/>
</dbReference>
<keyword evidence="6" id="KW-0675">Receptor</keyword>
<feature type="transmembrane region" description="Helical" evidence="8">
    <location>
        <begin position="58"/>
        <end position="81"/>
    </location>
</feature>
<keyword evidence="5 8" id="KW-0472">Membrane</keyword>
<evidence type="ECO:0000256" key="2">
    <source>
        <dbReference type="ARBA" id="ARBA00022475"/>
    </source>
</evidence>
<evidence type="ECO:0000256" key="4">
    <source>
        <dbReference type="ARBA" id="ARBA00022989"/>
    </source>
</evidence>
<evidence type="ECO:0000313" key="9">
    <source>
        <dbReference type="EMBL" id="KAK7074965.1"/>
    </source>
</evidence>
<evidence type="ECO:0000256" key="3">
    <source>
        <dbReference type="ARBA" id="ARBA00022692"/>
    </source>
</evidence>
<comment type="subcellular location">
    <subcellularLocation>
        <location evidence="1">Cell membrane</location>
        <topology evidence="1">Multi-pass membrane protein</topology>
    </subcellularLocation>
</comment>
<comment type="caution">
    <text evidence="9">The sequence shown here is derived from an EMBL/GenBank/DDBJ whole genome shotgun (WGS) entry which is preliminary data.</text>
</comment>
<keyword evidence="2" id="KW-1003">Cell membrane</keyword>
<sequence length="105" mass="11741">MIGQKDSPLTPAINARLQKVVESGLYNYWMSKQIPNSTACIHPVTKVTLKEPIGIDNIWGVAVIWGFGMVLASLVLILEILHEKFHNAGKFQDRKVSTTHTIELE</sequence>
<dbReference type="InterPro" id="IPR052192">
    <property type="entry name" value="Insect_Ionotropic_Sensory_Rcpt"/>
</dbReference>
<dbReference type="Proteomes" id="UP001381693">
    <property type="component" value="Unassembled WGS sequence"/>
</dbReference>
<evidence type="ECO:0000256" key="5">
    <source>
        <dbReference type="ARBA" id="ARBA00023136"/>
    </source>
</evidence>
<keyword evidence="7" id="KW-0325">Glycoprotein</keyword>
<dbReference type="EMBL" id="JAXCGZ010011401">
    <property type="protein sequence ID" value="KAK7074965.1"/>
    <property type="molecule type" value="Genomic_DNA"/>
</dbReference>
<evidence type="ECO:0008006" key="11">
    <source>
        <dbReference type="Google" id="ProtNLM"/>
    </source>
</evidence>
<accession>A0AAN9A7E6</accession>
<keyword evidence="4 8" id="KW-1133">Transmembrane helix</keyword>
<evidence type="ECO:0000256" key="6">
    <source>
        <dbReference type="ARBA" id="ARBA00023170"/>
    </source>
</evidence>
<gene>
    <name evidence="9" type="ORF">SK128_008910</name>
</gene>
<evidence type="ECO:0000313" key="10">
    <source>
        <dbReference type="Proteomes" id="UP001381693"/>
    </source>
</evidence>
<protein>
    <recommendedName>
        <fullName evidence="11">Ionotropic glutamate receptor C-terminal domain-containing protein</fullName>
    </recommendedName>
</protein>
<proteinExistence type="predicted"/>
<dbReference type="GO" id="GO:0005886">
    <property type="term" value="C:plasma membrane"/>
    <property type="evidence" value="ECO:0007669"/>
    <property type="project" value="UniProtKB-SubCell"/>
</dbReference>